<dbReference type="AlphaFoldDB" id="A0AAU7GEY1"/>
<dbReference type="RefSeq" id="WP_348788751.1">
    <property type="nucleotide sequence ID" value="NZ_CP157390.1"/>
</dbReference>
<accession>A0AAU7GEY1</accession>
<sequence length="98" mass="10755">MPGSHPEPERRDLWVVAYGWRPEDTELVVKAYGAHRANTDRMGADGRLLMIGTTDASHAMAVFADEDAAAGFVSNDPLVGSDLVRSVSVTRWSALRYH</sequence>
<dbReference type="InterPro" id="IPR005545">
    <property type="entry name" value="YCII"/>
</dbReference>
<organism evidence="3">
    <name type="scientific">Leifsonia sp. NPDC080035</name>
    <dbReference type="NCBI Taxonomy" id="3143936"/>
    <lineage>
        <taxon>Bacteria</taxon>
        <taxon>Bacillati</taxon>
        <taxon>Actinomycetota</taxon>
        <taxon>Actinomycetes</taxon>
        <taxon>Micrococcales</taxon>
        <taxon>Microbacteriaceae</taxon>
        <taxon>Leifsonia</taxon>
    </lineage>
</organism>
<name>A0AAU7GEY1_9MICO</name>
<protein>
    <submittedName>
        <fullName evidence="3">YciI family protein</fullName>
    </submittedName>
</protein>
<evidence type="ECO:0000259" key="2">
    <source>
        <dbReference type="Pfam" id="PF03795"/>
    </source>
</evidence>
<dbReference type="Gene3D" id="3.30.70.1060">
    <property type="entry name" value="Dimeric alpha+beta barrel"/>
    <property type="match status" value="1"/>
</dbReference>
<proteinExistence type="inferred from homology"/>
<dbReference type="InterPro" id="IPR011008">
    <property type="entry name" value="Dimeric_a/b-barrel"/>
</dbReference>
<feature type="domain" description="YCII-related" evidence="2">
    <location>
        <begin position="26"/>
        <end position="93"/>
    </location>
</feature>
<dbReference type="SUPFAM" id="SSF54909">
    <property type="entry name" value="Dimeric alpha+beta barrel"/>
    <property type="match status" value="1"/>
</dbReference>
<comment type="similarity">
    <text evidence="1">Belongs to the YciI family.</text>
</comment>
<evidence type="ECO:0000313" key="3">
    <source>
        <dbReference type="EMBL" id="XBM48830.1"/>
    </source>
</evidence>
<gene>
    <name evidence="3" type="ORF">AAME72_02980</name>
</gene>
<dbReference type="EMBL" id="CP157390">
    <property type="protein sequence ID" value="XBM48830.1"/>
    <property type="molecule type" value="Genomic_DNA"/>
</dbReference>
<reference evidence="3" key="1">
    <citation type="submission" date="2024-05" db="EMBL/GenBank/DDBJ databases">
        <title>The Natural Products Discovery Center: Release of the First 8490 Sequenced Strains for Exploring Actinobacteria Biosynthetic Diversity.</title>
        <authorList>
            <person name="Kalkreuter E."/>
            <person name="Kautsar S.A."/>
            <person name="Yang D."/>
            <person name="Bader C.D."/>
            <person name="Teijaro C.N."/>
            <person name="Fluegel L."/>
            <person name="Davis C.M."/>
            <person name="Simpson J.R."/>
            <person name="Lauterbach L."/>
            <person name="Steele A.D."/>
            <person name="Gui C."/>
            <person name="Meng S."/>
            <person name="Li G."/>
            <person name="Viehrig K."/>
            <person name="Ye F."/>
            <person name="Su P."/>
            <person name="Kiefer A.F."/>
            <person name="Nichols A."/>
            <person name="Cepeda A.J."/>
            <person name="Yan W."/>
            <person name="Fan B."/>
            <person name="Jiang Y."/>
            <person name="Adhikari A."/>
            <person name="Zheng C.-J."/>
            <person name="Schuster L."/>
            <person name="Cowan T.M."/>
            <person name="Smanski M.J."/>
            <person name="Chevrette M.G."/>
            <person name="de Carvalho L.P.S."/>
            <person name="Shen B."/>
        </authorList>
    </citation>
    <scope>NUCLEOTIDE SEQUENCE</scope>
    <source>
        <strain evidence="3">NPDC080035</strain>
    </source>
</reference>
<evidence type="ECO:0000256" key="1">
    <source>
        <dbReference type="ARBA" id="ARBA00007689"/>
    </source>
</evidence>
<dbReference type="Pfam" id="PF03795">
    <property type="entry name" value="YCII"/>
    <property type="match status" value="1"/>
</dbReference>